<evidence type="ECO:0000256" key="3">
    <source>
        <dbReference type="ARBA" id="ARBA00022833"/>
    </source>
</evidence>
<protein>
    <recommendedName>
        <fullName evidence="4">Zinc finger CHC2-type domain-containing protein</fullName>
    </recommendedName>
</protein>
<dbReference type="SUPFAM" id="SSF57783">
    <property type="entry name" value="Zinc beta-ribbon"/>
    <property type="match status" value="1"/>
</dbReference>
<sequence>MSIIMCGRGSEARRLRDEPLVVPGDVLSAVEKLGLEIIREDGDEITCRCPAHEARLNKPDRNPSFSINSDTGLFLCWSCGYAGAFVHLARDMLAVDLDMATAWVRAQGTIGATIRMLERAGLPKEPVLRPISRASLALCTAAPERELRRRGINPDIAADYRVMWDPATDSWVLPMWDPDSTALIGWQEKRGSRVRNYPKGLAKRNETLFGVHLPPPPGPLVVVESPLDAAIVGEVAPGAVATWGSKISDTHIDLIADRATGEVITMLDNDEAGWQATSSLIRGLRGRVPLIRTVTWSGLPRGTDPGGYTHRGTGYLFPLDELAELITEAIPSYLIR</sequence>
<dbReference type="PANTHER" id="PTHR30313:SF2">
    <property type="entry name" value="DNA PRIMASE"/>
    <property type="match status" value="1"/>
</dbReference>
<proteinExistence type="predicted"/>
<accession>A0A4U3MAR7</accession>
<dbReference type="RefSeq" id="WP_137250260.1">
    <property type="nucleotide sequence ID" value="NZ_SZQA01000033.1"/>
</dbReference>
<dbReference type="GO" id="GO:0008270">
    <property type="term" value="F:zinc ion binding"/>
    <property type="evidence" value="ECO:0007669"/>
    <property type="project" value="UniProtKB-KW"/>
</dbReference>
<gene>
    <name evidence="5" type="ORF">FDA94_29115</name>
</gene>
<dbReference type="EMBL" id="SZQA01000033">
    <property type="protein sequence ID" value="TKK84676.1"/>
    <property type="molecule type" value="Genomic_DNA"/>
</dbReference>
<dbReference type="InterPro" id="IPR050219">
    <property type="entry name" value="DnaG_primase"/>
</dbReference>
<dbReference type="InterPro" id="IPR002694">
    <property type="entry name" value="Znf_CHC2"/>
</dbReference>
<evidence type="ECO:0000313" key="6">
    <source>
        <dbReference type="Proteomes" id="UP000308705"/>
    </source>
</evidence>
<dbReference type="OrthoDB" id="5172180at2"/>
<dbReference type="GO" id="GO:0005737">
    <property type="term" value="C:cytoplasm"/>
    <property type="evidence" value="ECO:0007669"/>
    <property type="project" value="TreeGrafter"/>
</dbReference>
<dbReference type="SUPFAM" id="SSF56731">
    <property type="entry name" value="DNA primase core"/>
    <property type="match status" value="1"/>
</dbReference>
<evidence type="ECO:0000259" key="4">
    <source>
        <dbReference type="Pfam" id="PF01807"/>
    </source>
</evidence>
<dbReference type="PANTHER" id="PTHR30313">
    <property type="entry name" value="DNA PRIMASE"/>
    <property type="match status" value="1"/>
</dbReference>
<keyword evidence="3" id="KW-0862">Zinc</keyword>
<organism evidence="5 6">
    <name type="scientific">Herbidospora galbida</name>
    <dbReference type="NCBI Taxonomy" id="2575442"/>
    <lineage>
        <taxon>Bacteria</taxon>
        <taxon>Bacillati</taxon>
        <taxon>Actinomycetota</taxon>
        <taxon>Actinomycetes</taxon>
        <taxon>Streptosporangiales</taxon>
        <taxon>Streptosporangiaceae</taxon>
        <taxon>Herbidospora</taxon>
    </lineage>
</organism>
<evidence type="ECO:0000313" key="5">
    <source>
        <dbReference type="EMBL" id="TKK84676.1"/>
    </source>
</evidence>
<feature type="domain" description="Zinc finger CHC2-type" evidence="4">
    <location>
        <begin position="39"/>
        <end position="98"/>
    </location>
</feature>
<keyword evidence="1" id="KW-0479">Metal-binding</keyword>
<evidence type="ECO:0000256" key="2">
    <source>
        <dbReference type="ARBA" id="ARBA00022771"/>
    </source>
</evidence>
<dbReference type="Pfam" id="PF01807">
    <property type="entry name" value="Zn_ribbon_DnaG"/>
    <property type="match status" value="1"/>
</dbReference>
<keyword evidence="6" id="KW-1185">Reference proteome</keyword>
<dbReference type="GO" id="GO:0003677">
    <property type="term" value="F:DNA binding"/>
    <property type="evidence" value="ECO:0007669"/>
    <property type="project" value="InterPro"/>
</dbReference>
<dbReference type="GO" id="GO:0006269">
    <property type="term" value="P:DNA replication, synthesis of primer"/>
    <property type="evidence" value="ECO:0007669"/>
    <property type="project" value="TreeGrafter"/>
</dbReference>
<keyword evidence="2" id="KW-0863">Zinc-finger</keyword>
<dbReference type="Gene3D" id="3.40.1360.10">
    <property type="match status" value="1"/>
</dbReference>
<dbReference type="GO" id="GO:0003899">
    <property type="term" value="F:DNA-directed RNA polymerase activity"/>
    <property type="evidence" value="ECO:0007669"/>
    <property type="project" value="InterPro"/>
</dbReference>
<dbReference type="Gene3D" id="3.90.580.10">
    <property type="entry name" value="Zinc finger, CHC2-type domain"/>
    <property type="match status" value="1"/>
</dbReference>
<reference evidence="5 6" key="1">
    <citation type="submission" date="2019-04" db="EMBL/GenBank/DDBJ databases">
        <title>Herbidospora sp. NEAU-GS14.nov., a novel actinomycete isolated from soil.</title>
        <authorList>
            <person name="Han L."/>
        </authorList>
    </citation>
    <scope>NUCLEOTIDE SEQUENCE [LARGE SCALE GENOMIC DNA]</scope>
    <source>
        <strain evidence="5 6">NEAU-GS14</strain>
    </source>
</reference>
<dbReference type="Proteomes" id="UP000308705">
    <property type="component" value="Unassembled WGS sequence"/>
</dbReference>
<comment type="caution">
    <text evidence="5">The sequence shown here is derived from an EMBL/GenBank/DDBJ whole genome shotgun (WGS) entry which is preliminary data.</text>
</comment>
<dbReference type="InterPro" id="IPR036977">
    <property type="entry name" value="DNA_primase_Znf_CHC2"/>
</dbReference>
<evidence type="ECO:0000256" key="1">
    <source>
        <dbReference type="ARBA" id="ARBA00022723"/>
    </source>
</evidence>
<name>A0A4U3MAR7_9ACTN</name>
<dbReference type="AlphaFoldDB" id="A0A4U3MAR7"/>
<dbReference type="Pfam" id="PF13155">
    <property type="entry name" value="Toprim_2"/>
    <property type="match status" value="1"/>
</dbReference>